<sequence>MPDSTENLIRQFAESQAKSVQARDPKLVSATLADNCRRLMAPASFMRSMGIPVEMIEAGSSNELYEQNFAMQLRLIDWTTCTIHDTSFDPEKRKATVHLTHRIRLHGVEEEFTVENLILLDLDESGRKIEKILEFTDVAESKRYMGALQELLAAKAE</sequence>
<proteinExistence type="predicted"/>
<dbReference type="EMBL" id="JAGPXF010000006">
    <property type="protein sequence ID" value="KAH7239385.1"/>
    <property type="molecule type" value="Genomic_DNA"/>
</dbReference>
<name>A0A8K0RW27_9HYPO</name>
<dbReference type="AlphaFoldDB" id="A0A8K0RW27"/>
<protein>
    <submittedName>
        <fullName evidence="1">Uncharacterized protein</fullName>
    </submittedName>
</protein>
<keyword evidence="2" id="KW-1185">Reference proteome</keyword>
<organism evidence="1 2">
    <name type="scientific">Fusarium tricinctum</name>
    <dbReference type="NCBI Taxonomy" id="61284"/>
    <lineage>
        <taxon>Eukaryota</taxon>
        <taxon>Fungi</taxon>
        <taxon>Dikarya</taxon>
        <taxon>Ascomycota</taxon>
        <taxon>Pezizomycotina</taxon>
        <taxon>Sordariomycetes</taxon>
        <taxon>Hypocreomycetidae</taxon>
        <taxon>Hypocreales</taxon>
        <taxon>Nectriaceae</taxon>
        <taxon>Fusarium</taxon>
        <taxon>Fusarium tricinctum species complex</taxon>
    </lineage>
</organism>
<reference evidence="1" key="1">
    <citation type="journal article" date="2021" name="Nat. Commun.">
        <title>Genetic determinants of endophytism in the Arabidopsis root mycobiome.</title>
        <authorList>
            <person name="Mesny F."/>
            <person name="Miyauchi S."/>
            <person name="Thiergart T."/>
            <person name="Pickel B."/>
            <person name="Atanasova L."/>
            <person name="Karlsson M."/>
            <person name="Huettel B."/>
            <person name="Barry K.W."/>
            <person name="Haridas S."/>
            <person name="Chen C."/>
            <person name="Bauer D."/>
            <person name="Andreopoulos W."/>
            <person name="Pangilinan J."/>
            <person name="LaButti K."/>
            <person name="Riley R."/>
            <person name="Lipzen A."/>
            <person name="Clum A."/>
            <person name="Drula E."/>
            <person name="Henrissat B."/>
            <person name="Kohler A."/>
            <person name="Grigoriev I.V."/>
            <person name="Martin F.M."/>
            <person name="Hacquard S."/>
        </authorList>
    </citation>
    <scope>NUCLEOTIDE SEQUENCE</scope>
    <source>
        <strain evidence="1">MPI-SDFR-AT-0068</strain>
    </source>
</reference>
<dbReference type="OrthoDB" id="3758478at2759"/>
<accession>A0A8K0RW27</accession>
<gene>
    <name evidence="1" type="ORF">BKA59DRAFT_458703</name>
</gene>
<evidence type="ECO:0000313" key="2">
    <source>
        <dbReference type="Proteomes" id="UP000813427"/>
    </source>
</evidence>
<evidence type="ECO:0000313" key="1">
    <source>
        <dbReference type="EMBL" id="KAH7239385.1"/>
    </source>
</evidence>
<dbReference type="Proteomes" id="UP000813427">
    <property type="component" value="Unassembled WGS sequence"/>
</dbReference>
<comment type="caution">
    <text evidence="1">The sequence shown here is derived from an EMBL/GenBank/DDBJ whole genome shotgun (WGS) entry which is preliminary data.</text>
</comment>